<protein>
    <submittedName>
        <fullName evidence="1">Uncharacterized protein</fullName>
    </submittedName>
</protein>
<proteinExistence type="predicted"/>
<dbReference type="InterPro" id="IPR027417">
    <property type="entry name" value="P-loop_NTPase"/>
</dbReference>
<organism evidence="1 2">
    <name type="scientific">Candidatus Raymondbacteria bacterium RIFOXYD12_FULL_49_13</name>
    <dbReference type="NCBI Taxonomy" id="1817890"/>
    <lineage>
        <taxon>Bacteria</taxon>
        <taxon>Raymondiibacteriota</taxon>
    </lineage>
</organism>
<dbReference type="EMBL" id="MFYX01000125">
    <property type="protein sequence ID" value="OGK01464.1"/>
    <property type="molecule type" value="Genomic_DNA"/>
</dbReference>
<gene>
    <name evidence="1" type="ORF">A2519_19260</name>
</gene>
<evidence type="ECO:0000313" key="2">
    <source>
        <dbReference type="Proteomes" id="UP000179243"/>
    </source>
</evidence>
<reference evidence="1 2" key="1">
    <citation type="journal article" date="2016" name="Nat. Commun.">
        <title>Thousands of microbial genomes shed light on interconnected biogeochemical processes in an aquifer system.</title>
        <authorList>
            <person name="Anantharaman K."/>
            <person name="Brown C.T."/>
            <person name="Hug L.A."/>
            <person name="Sharon I."/>
            <person name="Castelle C.J."/>
            <person name="Probst A.J."/>
            <person name="Thomas B.C."/>
            <person name="Singh A."/>
            <person name="Wilkins M.J."/>
            <person name="Karaoz U."/>
            <person name="Brodie E.L."/>
            <person name="Williams K.H."/>
            <person name="Hubbard S.S."/>
            <person name="Banfield J.F."/>
        </authorList>
    </citation>
    <scope>NUCLEOTIDE SEQUENCE [LARGE SCALE GENOMIC DNA]</scope>
</reference>
<evidence type="ECO:0000313" key="1">
    <source>
        <dbReference type="EMBL" id="OGK01464.1"/>
    </source>
</evidence>
<sequence>MYFLADQREPTLQREAFAIEIARMVPGFDQAVYPSWDVLFSALNTRPTNGLVVAIDEFPYLAQMAPELPSIIQKLVDQRSGLQFALVVCGSSQKMMQGMVLDSSAPLYGRASEIIKVRPLAAGWIRDALHMRGVPASLLLYGAVCRTTGNKPSVSATGRTPFAA</sequence>
<dbReference type="PANTHER" id="PTHR34704:SF1">
    <property type="entry name" value="ATPASE"/>
    <property type="match status" value="1"/>
</dbReference>
<comment type="caution">
    <text evidence="1">The sequence shown here is derived from an EMBL/GenBank/DDBJ whole genome shotgun (WGS) entry which is preliminary data.</text>
</comment>
<dbReference type="PANTHER" id="PTHR34704">
    <property type="entry name" value="ATPASE"/>
    <property type="match status" value="1"/>
</dbReference>
<accession>A0A1F7F474</accession>
<name>A0A1F7F474_UNCRA</name>
<dbReference type="AlphaFoldDB" id="A0A1F7F474"/>
<dbReference type="SUPFAM" id="SSF52540">
    <property type="entry name" value="P-loop containing nucleoside triphosphate hydrolases"/>
    <property type="match status" value="1"/>
</dbReference>
<dbReference type="Gene3D" id="3.40.50.300">
    <property type="entry name" value="P-loop containing nucleotide triphosphate hydrolases"/>
    <property type="match status" value="1"/>
</dbReference>
<dbReference type="Proteomes" id="UP000179243">
    <property type="component" value="Unassembled WGS sequence"/>
</dbReference>